<dbReference type="EMBL" id="MU393702">
    <property type="protein sequence ID" value="KAI4858675.1"/>
    <property type="molecule type" value="Genomic_DNA"/>
</dbReference>
<evidence type="ECO:0000313" key="2">
    <source>
        <dbReference type="Proteomes" id="UP001497700"/>
    </source>
</evidence>
<accession>A0ACB9YI22</accession>
<reference evidence="1 2" key="1">
    <citation type="journal article" date="2022" name="New Phytol.">
        <title>Ecological generalism drives hyperdiversity of secondary metabolite gene clusters in xylarialean endophytes.</title>
        <authorList>
            <person name="Franco M.E.E."/>
            <person name="Wisecaver J.H."/>
            <person name="Arnold A.E."/>
            <person name="Ju Y.M."/>
            <person name="Slot J.C."/>
            <person name="Ahrendt S."/>
            <person name="Moore L.P."/>
            <person name="Eastman K.E."/>
            <person name="Scott K."/>
            <person name="Konkel Z."/>
            <person name="Mondo S.J."/>
            <person name="Kuo A."/>
            <person name="Hayes R.D."/>
            <person name="Haridas S."/>
            <person name="Andreopoulos B."/>
            <person name="Riley R."/>
            <person name="LaButti K."/>
            <person name="Pangilinan J."/>
            <person name="Lipzen A."/>
            <person name="Amirebrahimi M."/>
            <person name="Yan J."/>
            <person name="Adam C."/>
            <person name="Keymanesh K."/>
            <person name="Ng V."/>
            <person name="Louie K."/>
            <person name="Northen T."/>
            <person name="Drula E."/>
            <person name="Henrissat B."/>
            <person name="Hsieh H.M."/>
            <person name="Youens-Clark K."/>
            <person name="Lutzoni F."/>
            <person name="Miadlikowska J."/>
            <person name="Eastwood D.C."/>
            <person name="Hamelin R.C."/>
            <person name="Grigoriev I.V."/>
            <person name="U'Ren J.M."/>
        </authorList>
    </citation>
    <scope>NUCLEOTIDE SEQUENCE [LARGE SCALE GENOMIC DNA]</scope>
    <source>
        <strain evidence="1 2">CBS 119005</strain>
    </source>
</reference>
<keyword evidence="2" id="KW-1185">Reference proteome</keyword>
<evidence type="ECO:0000313" key="1">
    <source>
        <dbReference type="EMBL" id="KAI4858675.1"/>
    </source>
</evidence>
<comment type="caution">
    <text evidence="1">The sequence shown here is derived from an EMBL/GenBank/DDBJ whole genome shotgun (WGS) entry which is preliminary data.</text>
</comment>
<organism evidence="1 2">
    <name type="scientific">Hypoxylon rubiginosum</name>
    <dbReference type="NCBI Taxonomy" id="110542"/>
    <lineage>
        <taxon>Eukaryota</taxon>
        <taxon>Fungi</taxon>
        <taxon>Dikarya</taxon>
        <taxon>Ascomycota</taxon>
        <taxon>Pezizomycotina</taxon>
        <taxon>Sordariomycetes</taxon>
        <taxon>Xylariomycetidae</taxon>
        <taxon>Xylariales</taxon>
        <taxon>Hypoxylaceae</taxon>
        <taxon>Hypoxylon</taxon>
    </lineage>
</organism>
<protein>
    <submittedName>
        <fullName evidence="1">Uncharacterized protein</fullName>
    </submittedName>
</protein>
<proteinExistence type="predicted"/>
<name>A0ACB9YI22_9PEZI</name>
<sequence>MRTRSHDSLASEGKNRRRRAKEEKNGCVDVVGLRASGRYAKKFSSLPPSTHNTTMLPLGAAAAAEKERQIMSRRTQRRSHKSPFGWLLRFPSRYAYSDGILPSSHNTHLPVSKRGWWPPPAHQCVCGVVCVCVYAACRAATQPHAEKGLRRLSPPERRIVQLHKSHARHPAGKIRDKKHTSGAIAYLGMYPFTGTGLFGLG</sequence>
<dbReference type="Proteomes" id="UP001497700">
    <property type="component" value="Unassembled WGS sequence"/>
</dbReference>
<gene>
    <name evidence="1" type="ORF">F4820DRAFT_211992</name>
</gene>